<dbReference type="InterPro" id="IPR007219">
    <property type="entry name" value="XnlR_reg_dom"/>
</dbReference>
<comment type="subcellular location">
    <subcellularLocation>
        <location evidence="1">Nucleus</location>
    </subcellularLocation>
</comment>
<evidence type="ECO:0000313" key="10">
    <source>
        <dbReference type="EMBL" id="WZH46682.1"/>
    </source>
</evidence>
<feature type="region of interest" description="Disordered" evidence="8">
    <location>
        <begin position="158"/>
        <end position="183"/>
    </location>
</feature>
<dbReference type="PANTHER" id="PTHR40626:SF7">
    <property type="entry name" value="TRANSCRIPTION FACTOR, PUTATIVE (AFU_ORTHOLOGUE AFUA_1G04110)-RELATED"/>
    <property type="match status" value="1"/>
</dbReference>
<keyword evidence="2" id="KW-0479">Metal-binding</keyword>
<keyword evidence="4 7" id="KW-0863">Zinc-finger</keyword>
<sequence length="833" mass="93116">MPANIARRRGRQRKCTYCERVFTKEEHLKRHERAHDNGEGVHEARRLSSDVCMLDEENSATRDNHMSPVLYPKRRLNAFPKSPIRRVPRCTTKPLPQDTPGTISACATTTPPAKSEDDTPRFDVDEKKFLEDSVMEHLLDFGSQIPPRGEATVPNHIRTEIDDRVDSPRPHQEQKLSRHNDDTIQGDITCQSALISSQAFETQLDFDVSSTFPREEAEQQCFFEHLDEFDVFDFDMEKVSTLSDTQFNLNVMDTLDWDISSLPFSIPTIGDESISSIPSSGGLMTISAVQMQKVQRIWSKQRPKVPAPISSRLWSEVIKHNASNIFTTPQHSFVIEICQPLGCNVDKECRSRLIRYCKDLDSSFGLSTATDGISMPTVDILDSSLDFYFQSFHPILPFIHKSTFDARNTPSPLLLAMCLVGLSYLHRIETKAFLLRYLKLADKQGLFSADDGEGTIVKLGHDVSNPHRIWTAWARVESIKRLICCLIYLDMAYARLMGTSGVIEIDKVELHLPCDDSLFDDSATASAFLRLIQQGAQITTPRINIRHFHMTSASKINQNSIQTLLRSLYLRVIAANTRLSNKESQSSVSRSASPVERLAMDEGSKAIISDIVLLPKIHADVLGGRHQNNALGWHYLCIILTADVDLLETACGRDGLEAAEASLVDVFKWSQSSSARRAVLHAAQVFNLLDLCHIRESYLTRPDLVLFVSALVISQYFLVTSHINIGSDVPAFELLHDIDWTTVGDEGFGRATGCVSSSVTSMPELGTVTSKSLRDFLKDGGPVSFAGETQVLGGVTAKKIARKFAHLMDGFGEWDGRSHSRLLRAMCGFTHES</sequence>
<evidence type="ECO:0000256" key="2">
    <source>
        <dbReference type="ARBA" id="ARBA00022723"/>
    </source>
</evidence>
<protein>
    <recommendedName>
        <fullName evidence="9">C2H2-type domain-containing protein</fullName>
    </recommendedName>
</protein>
<gene>
    <name evidence="10" type="ORF">QYS62_007772</name>
</gene>
<dbReference type="CDD" id="cd12148">
    <property type="entry name" value="fungal_TF_MHR"/>
    <property type="match status" value="1"/>
</dbReference>
<keyword evidence="11" id="KW-1185">Reference proteome</keyword>
<feature type="compositionally biased region" description="Basic and acidic residues" evidence="8">
    <location>
        <begin position="158"/>
        <end position="182"/>
    </location>
</feature>
<organism evidence="10 11">
    <name type="scientific">Fusarium acuminatum</name>
    <dbReference type="NCBI Taxonomy" id="5515"/>
    <lineage>
        <taxon>Eukaryota</taxon>
        <taxon>Fungi</taxon>
        <taxon>Dikarya</taxon>
        <taxon>Ascomycota</taxon>
        <taxon>Pezizomycotina</taxon>
        <taxon>Sordariomycetes</taxon>
        <taxon>Hypocreomycetidae</taxon>
        <taxon>Hypocreales</taxon>
        <taxon>Nectriaceae</taxon>
        <taxon>Fusarium</taxon>
        <taxon>Fusarium tricinctum species complex</taxon>
    </lineage>
</organism>
<evidence type="ECO:0000256" key="3">
    <source>
        <dbReference type="ARBA" id="ARBA00022737"/>
    </source>
</evidence>
<feature type="compositionally biased region" description="Polar residues" evidence="8">
    <location>
        <begin position="99"/>
        <end position="112"/>
    </location>
</feature>
<evidence type="ECO:0000256" key="4">
    <source>
        <dbReference type="ARBA" id="ARBA00022771"/>
    </source>
</evidence>
<evidence type="ECO:0000256" key="5">
    <source>
        <dbReference type="ARBA" id="ARBA00022833"/>
    </source>
</evidence>
<keyword evidence="5" id="KW-0862">Zinc</keyword>
<proteinExistence type="predicted"/>
<feature type="domain" description="C2H2-type" evidence="9">
    <location>
        <begin position="13"/>
        <end position="40"/>
    </location>
</feature>
<evidence type="ECO:0000256" key="6">
    <source>
        <dbReference type="ARBA" id="ARBA00023242"/>
    </source>
</evidence>
<dbReference type="EMBL" id="CP151263">
    <property type="protein sequence ID" value="WZH46682.1"/>
    <property type="molecule type" value="Genomic_DNA"/>
</dbReference>
<accession>A0ABZ2X381</accession>
<keyword evidence="3" id="KW-0677">Repeat</keyword>
<evidence type="ECO:0000313" key="11">
    <source>
        <dbReference type="Proteomes" id="UP001489902"/>
    </source>
</evidence>
<dbReference type="PROSITE" id="PS00028">
    <property type="entry name" value="ZINC_FINGER_C2H2_1"/>
    <property type="match status" value="1"/>
</dbReference>
<dbReference type="InterPro" id="IPR051059">
    <property type="entry name" value="VerF-like"/>
</dbReference>
<feature type="region of interest" description="Disordered" evidence="8">
    <location>
        <begin position="85"/>
        <end position="120"/>
    </location>
</feature>
<evidence type="ECO:0000256" key="7">
    <source>
        <dbReference type="PROSITE-ProRule" id="PRU00042"/>
    </source>
</evidence>
<dbReference type="PANTHER" id="PTHR40626">
    <property type="entry name" value="MIP31509P"/>
    <property type="match status" value="1"/>
</dbReference>
<keyword evidence="6" id="KW-0539">Nucleus</keyword>
<name>A0ABZ2X381_9HYPO</name>
<evidence type="ECO:0000259" key="9">
    <source>
        <dbReference type="PROSITE" id="PS50157"/>
    </source>
</evidence>
<evidence type="ECO:0000256" key="1">
    <source>
        <dbReference type="ARBA" id="ARBA00004123"/>
    </source>
</evidence>
<dbReference type="PROSITE" id="PS50157">
    <property type="entry name" value="ZINC_FINGER_C2H2_2"/>
    <property type="match status" value="1"/>
</dbReference>
<dbReference type="Pfam" id="PF04082">
    <property type="entry name" value="Fungal_trans"/>
    <property type="match status" value="1"/>
</dbReference>
<dbReference type="InterPro" id="IPR013087">
    <property type="entry name" value="Znf_C2H2_type"/>
</dbReference>
<dbReference type="Proteomes" id="UP001489902">
    <property type="component" value="Chromosome 4"/>
</dbReference>
<evidence type="ECO:0000256" key="8">
    <source>
        <dbReference type="SAM" id="MobiDB-lite"/>
    </source>
</evidence>
<reference evidence="10 11" key="1">
    <citation type="submission" date="2024-04" db="EMBL/GenBank/DDBJ databases">
        <title>Complete genome sequence of Fusarium acuminatum.</title>
        <authorList>
            <person name="Lan B."/>
        </authorList>
    </citation>
    <scope>NUCLEOTIDE SEQUENCE [LARGE SCALE GENOMIC DNA]</scope>
    <source>
        <strain evidence="10">1A</strain>
    </source>
</reference>